<reference evidence="7 8" key="1">
    <citation type="submission" date="2021-08" db="EMBL/GenBank/DDBJ databases">
        <authorList>
            <person name="Tuo L."/>
        </authorList>
    </citation>
    <scope>NUCLEOTIDE SEQUENCE [LARGE SCALE GENOMIC DNA]</scope>
    <source>
        <strain evidence="7 8">JCM 31229</strain>
    </source>
</reference>
<evidence type="ECO:0000256" key="3">
    <source>
        <dbReference type="ARBA" id="ARBA00023004"/>
    </source>
</evidence>
<gene>
    <name evidence="7" type="ORF">K7G82_00810</name>
</gene>
<dbReference type="EMBL" id="JAINVV010000001">
    <property type="protein sequence ID" value="MBY8820809.1"/>
    <property type="molecule type" value="Genomic_DNA"/>
</dbReference>
<sequence length="151" mass="15024">MIRRLPPLLAAALLAAPAAAQTADGAAIYKRCAACHLATGAGVPGAFPPLRADIRALAGKPDGRHYLVLVVTKGVSGPITVEGKPYRGVMPAQAGLNDAQIAAVLNHVLATSAKGGTAKPFTAAEVAQVKAGAAGMTPAAIGKLNATLTTK</sequence>
<name>A0ABS7PHN8_9SPHN</name>
<feature type="domain" description="Cytochrome c" evidence="6">
    <location>
        <begin position="20"/>
        <end position="112"/>
    </location>
</feature>
<evidence type="ECO:0000256" key="2">
    <source>
        <dbReference type="ARBA" id="ARBA00022723"/>
    </source>
</evidence>
<dbReference type="PROSITE" id="PS51007">
    <property type="entry name" value="CYTC"/>
    <property type="match status" value="1"/>
</dbReference>
<feature type="signal peptide" evidence="5">
    <location>
        <begin position="1"/>
        <end position="22"/>
    </location>
</feature>
<keyword evidence="3 4" id="KW-0408">Iron</keyword>
<evidence type="ECO:0000256" key="1">
    <source>
        <dbReference type="ARBA" id="ARBA00022617"/>
    </source>
</evidence>
<organism evidence="7 8">
    <name type="scientific">Sphingomonas colocasiae</name>
    <dbReference type="NCBI Taxonomy" id="1848973"/>
    <lineage>
        <taxon>Bacteria</taxon>
        <taxon>Pseudomonadati</taxon>
        <taxon>Pseudomonadota</taxon>
        <taxon>Alphaproteobacteria</taxon>
        <taxon>Sphingomonadales</taxon>
        <taxon>Sphingomonadaceae</taxon>
        <taxon>Sphingomonas</taxon>
    </lineage>
</organism>
<evidence type="ECO:0000256" key="4">
    <source>
        <dbReference type="PROSITE-ProRule" id="PRU00433"/>
    </source>
</evidence>
<evidence type="ECO:0000259" key="6">
    <source>
        <dbReference type="PROSITE" id="PS51007"/>
    </source>
</evidence>
<dbReference type="InterPro" id="IPR036909">
    <property type="entry name" value="Cyt_c-like_dom_sf"/>
</dbReference>
<dbReference type="InterPro" id="IPR051459">
    <property type="entry name" value="Cytochrome_c-type_DH"/>
</dbReference>
<dbReference type="InterPro" id="IPR009056">
    <property type="entry name" value="Cyt_c-like_dom"/>
</dbReference>
<feature type="chain" id="PRO_5046229868" evidence="5">
    <location>
        <begin position="23"/>
        <end position="151"/>
    </location>
</feature>
<dbReference type="Gene3D" id="1.10.760.10">
    <property type="entry name" value="Cytochrome c-like domain"/>
    <property type="match status" value="1"/>
</dbReference>
<comment type="caution">
    <text evidence="7">The sequence shown here is derived from an EMBL/GenBank/DDBJ whole genome shotgun (WGS) entry which is preliminary data.</text>
</comment>
<keyword evidence="1 4" id="KW-0349">Heme</keyword>
<dbReference type="SUPFAM" id="SSF46626">
    <property type="entry name" value="Cytochrome c"/>
    <property type="match status" value="1"/>
</dbReference>
<dbReference type="PANTHER" id="PTHR35008">
    <property type="entry name" value="BLL4482 PROTEIN-RELATED"/>
    <property type="match status" value="1"/>
</dbReference>
<dbReference type="RefSeq" id="WP_222987918.1">
    <property type="nucleotide sequence ID" value="NZ_JAINVV010000001.1"/>
</dbReference>
<accession>A0ABS7PHN8</accession>
<keyword evidence="8" id="KW-1185">Reference proteome</keyword>
<evidence type="ECO:0000313" key="8">
    <source>
        <dbReference type="Proteomes" id="UP000706039"/>
    </source>
</evidence>
<keyword evidence="2 4" id="KW-0479">Metal-binding</keyword>
<proteinExistence type="predicted"/>
<dbReference type="Proteomes" id="UP000706039">
    <property type="component" value="Unassembled WGS sequence"/>
</dbReference>
<keyword evidence="5" id="KW-0732">Signal</keyword>
<dbReference type="Pfam" id="PF00034">
    <property type="entry name" value="Cytochrom_C"/>
    <property type="match status" value="1"/>
</dbReference>
<protein>
    <submittedName>
        <fullName evidence="7">Cytochrome c</fullName>
    </submittedName>
</protein>
<dbReference type="PANTHER" id="PTHR35008:SF8">
    <property type="entry name" value="ALCOHOL DEHYDROGENASE CYTOCHROME C SUBUNIT"/>
    <property type="match status" value="1"/>
</dbReference>
<evidence type="ECO:0000256" key="5">
    <source>
        <dbReference type="SAM" id="SignalP"/>
    </source>
</evidence>
<evidence type="ECO:0000313" key="7">
    <source>
        <dbReference type="EMBL" id="MBY8820809.1"/>
    </source>
</evidence>